<dbReference type="Proteomes" id="UP000051863">
    <property type="component" value="Unassembled WGS sequence"/>
</dbReference>
<protein>
    <submittedName>
        <fullName evidence="1">Uncharacterized protein</fullName>
    </submittedName>
</protein>
<proteinExistence type="predicted"/>
<gene>
    <name evidence="1" type="ORF">ABB27_17205</name>
</gene>
<organism evidence="1 2">
    <name type="scientific">Stenotrophomonas terrae</name>
    <dbReference type="NCBI Taxonomy" id="405446"/>
    <lineage>
        <taxon>Bacteria</taxon>
        <taxon>Pseudomonadati</taxon>
        <taxon>Pseudomonadota</taxon>
        <taxon>Gammaproteobacteria</taxon>
        <taxon>Lysobacterales</taxon>
        <taxon>Lysobacteraceae</taxon>
        <taxon>Stenotrophomonas</taxon>
    </lineage>
</organism>
<dbReference type="EMBL" id="LDJJ01000069">
    <property type="protein sequence ID" value="KRG63814.1"/>
    <property type="molecule type" value="Genomic_DNA"/>
</dbReference>
<dbReference type="PATRIC" id="fig|405446.3.peg.3330"/>
<reference evidence="1 2" key="1">
    <citation type="submission" date="2015-05" db="EMBL/GenBank/DDBJ databases">
        <title>Genome sequencing and analysis of members of genus Stenotrophomonas.</title>
        <authorList>
            <person name="Patil P.P."/>
            <person name="Midha S."/>
            <person name="Patil P.B."/>
        </authorList>
    </citation>
    <scope>NUCLEOTIDE SEQUENCE [LARGE SCALE GENOMIC DNA]</scope>
    <source>
        <strain evidence="1 2">DSM 18941</strain>
    </source>
</reference>
<accession>A0A0R0C3I5</accession>
<keyword evidence="2" id="KW-1185">Reference proteome</keyword>
<comment type="caution">
    <text evidence="1">The sequence shown here is derived from an EMBL/GenBank/DDBJ whole genome shotgun (WGS) entry which is preliminary data.</text>
</comment>
<dbReference type="AlphaFoldDB" id="A0A0R0C3I5"/>
<sequence length="82" mass="9302">MACQAGTKQGSIQRCRALKYLPIAGRRKRIAMDAVVFWSREDTRVFPDRLVIAGHEAAQLRHVSRAQLIARDMPRLCVVVQN</sequence>
<evidence type="ECO:0000313" key="1">
    <source>
        <dbReference type="EMBL" id="KRG63814.1"/>
    </source>
</evidence>
<evidence type="ECO:0000313" key="2">
    <source>
        <dbReference type="Proteomes" id="UP000051863"/>
    </source>
</evidence>
<name>A0A0R0C3I5_9GAMM</name>